<sequence length="380" mass="43715">MEYSDIEGSLKNKIYYEKYKNRHAQLNAVLKSMSEGIILVDNNKQIVYQNEFFNNRLFNENRKVNLKTECDLIQFLQQVTDPPIDNVDELINSEEIDIKFSIKQSNRIKYFTLNKFSVCTETDFIGNGYLLRDITKEAEIDQLKTNLITIASHEFKTPITSIRGSVETLMRQDANWDENFKQELLQGIHEDILHLQDLLSVWFDIKKIEVGTMSLNKGFFPVFQLIANALDQLPQEIIESNKVHYVENNAEEIPLLYGDRKRLQQVLLNLIMNGIVHNDSPEKKVIITVTFDYQYVYIHVKDNGIGISTKDSKKIFDRFFRVDNSPQRKTGGTGLGLSICIGLMREHDGDILVESEPGKGSIFTLKLPIVSKGHGDQDES</sequence>
<dbReference type="Pfam" id="PF00512">
    <property type="entry name" value="HisKA"/>
    <property type="match status" value="1"/>
</dbReference>
<gene>
    <name evidence="10" type="primary">walK_2</name>
    <name evidence="10" type="ORF">BACCIP111895_02088</name>
</gene>
<dbReference type="InterPro" id="IPR050736">
    <property type="entry name" value="Sensor_HK_Regulatory"/>
</dbReference>
<evidence type="ECO:0000256" key="6">
    <source>
        <dbReference type="ARBA" id="ARBA00022777"/>
    </source>
</evidence>
<evidence type="ECO:0000256" key="7">
    <source>
        <dbReference type="ARBA" id="ARBA00022840"/>
    </source>
</evidence>
<dbReference type="EC" id="2.7.13.3" evidence="2"/>
<dbReference type="Gene3D" id="3.30.565.10">
    <property type="entry name" value="Histidine kinase-like ATPase, C-terminal domain"/>
    <property type="match status" value="1"/>
</dbReference>
<organism evidence="10 11">
    <name type="scientific">Neobacillus rhizosphaerae</name>
    <dbReference type="NCBI Taxonomy" id="2880965"/>
    <lineage>
        <taxon>Bacteria</taxon>
        <taxon>Bacillati</taxon>
        <taxon>Bacillota</taxon>
        <taxon>Bacilli</taxon>
        <taxon>Bacillales</taxon>
        <taxon>Bacillaceae</taxon>
        <taxon>Neobacillus</taxon>
    </lineage>
</organism>
<keyword evidence="7" id="KW-0067">ATP-binding</keyword>
<dbReference type="SMART" id="SM00388">
    <property type="entry name" value="HisKA"/>
    <property type="match status" value="1"/>
</dbReference>
<dbReference type="PANTHER" id="PTHR43711:SF31">
    <property type="entry name" value="HISTIDINE KINASE"/>
    <property type="match status" value="1"/>
</dbReference>
<dbReference type="RefSeq" id="WP_248735214.1">
    <property type="nucleotide sequence ID" value="NZ_CALBWS010000011.1"/>
</dbReference>
<accession>A0ABM9EQJ4</accession>
<evidence type="ECO:0000256" key="2">
    <source>
        <dbReference type="ARBA" id="ARBA00012438"/>
    </source>
</evidence>
<evidence type="ECO:0000256" key="3">
    <source>
        <dbReference type="ARBA" id="ARBA00022553"/>
    </source>
</evidence>
<evidence type="ECO:0000259" key="9">
    <source>
        <dbReference type="PROSITE" id="PS50109"/>
    </source>
</evidence>
<dbReference type="PRINTS" id="PR00344">
    <property type="entry name" value="BCTRLSENSOR"/>
</dbReference>
<dbReference type="Proteomes" id="UP000838308">
    <property type="component" value="Unassembled WGS sequence"/>
</dbReference>
<dbReference type="InterPro" id="IPR003594">
    <property type="entry name" value="HATPase_dom"/>
</dbReference>
<dbReference type="InterPro" id="IPR036890">
    <property type="entry name" value="HATPase_C_sf"/>
</dbReference>
<comment type="catalytic activity">
    <reaction evidence="1">
        <text>ATP + protein L-histidine = ADP + protein N-phospho-L-histidine.</text>
        <dbReference type="EC" id="2.7.13.3"/>
    </reaction>
</comment>
<comment type="caution">
    <text evidence="10">The sequence shown here is derived from an EMBL/GenBank/DDBJ whole genome shotgun (WGS) entry which is preliminary data.</text>
</comment>
<proteinExistence type="predicted"/>
<name>A0ABM9EQJ4_9BACI</name>
<dbReference type="Pfam" id="PF02518">
    <property type="entry name" value="HATPase_c"/>
    <property type="match status" value="1"/>
</dbReference>
<evidence type="ECO:0000256" key="4">
    <source>
        <dbReference type="ARBA" id="ARBA00022679"/>
    </source>
</evidence>
<dbReference type="InterPro" id="IPR005467">
    <property type="entry name" value="His_kinase_dom"/>
</dbReference>
<dbReference type="GO" id="GO:0004673">
    <property type="term" value="F:protein histidine kinase activity"/>
    <property type="evidence" value="ECO:0007669"/>
    <property type="project" value="UniProtKB-EC"/>
</dbReference>
<dbReference type="EMBL" id="CALBWS010000011">
    <property type="protein sequence ID" value="CAH2714912.1"/>
    <property type="molecule type" value="Genomic_DNA"/>
</dbReference>
<evidence type="ECO:0000256" key="1">
    <source>
        <dbReference type="ARBA" id="ARBA00000085"/>
    </source>
</evidence>
<keyword evidence="4 10" id="KW-0808">Transferase</keyword>
<dbReference type="SUPFAM" id="SSF47384">
    <property type="entry name" value="Homodimeric domain of signal transducing histidine kinase"/>
    <property type="match status" value="1"/>
</dbReference>
<dbReference type="PANTHER" id="PTHR43711">
    <property type="entry name" value="TWO-COMPONENT HISTIDINE KINASE"/>
    <property type="match status" value="1"/>
</dbReference>
<keyword evidence="5" id="KW-0547">Nucleotide-binding</keyword>
<dbReference type="CDD" id="cd00082">
    <property type="entry name" value="HisKA"/>
    <property type="match status" value="1"/>
</dbReference>
<keyword evidence="3" id="KW-0597">Phosphoprotein</keyword>
<evidence type="ECO:0000313" key="10">
    <source>
        <dbReference type="EMBL" id="CAH2714912.1"/>
    </source>
</evidence>
<keyword evidence="11" id="KW-1185">Reference proteome</keyword>
<keyword evidence="8" id="KW-0902">Two-component regulatory system</keyword>
<reference evidence="10" key="1">
    <citation type="submission" date="2022-04" db="EMBL/GenBank/DDBJ databases">
        <authorList>
            <person name="Criscuolo A."/>
        </authorList>
    </citation>
    <scope>NUCLEOTIDE SEQUENCE</scope>
    <source>
        <strain evidence="10">CIP111895</strain>
    </source>
</reference>
<dbReference type="SMART" id="SM00387">
    <property type="entry name" value="HATPase_c"/>
    <property type="match status" value="1"/>
</dbReference>
<keyword evidence="6 10" id="KW-0418">Kinase</keyword>
<dbReference type="Gene3D" id="1.10.287.130">
    <property type="match status" value="1"/>
</dbReference>
<feature type="domain" description="Histidine kinase" evidence="9">
    <location>
        <begin position="150"/>
        <end position="371"/>
    </location>
</feature>
<dbReference type="InterPro" id="IPR003661">
    <property type="entry name" value="HisK_dim/P_dom"/>
</dbReference>
<evidence type="ECO:0000313" key="11">
    <source>
        <dbReference type="Proteomes" id="UP000838308"/>
    </source>
</evidence>
<dbReference type="InterPro" id="IPR036097">
    <property type="entry name" value="HisK_dim/P_sf"/>
</dbReference>
<dbReference type="PROSITE" id="PS50109">
    <property type="entry name" value="HIS_KIN"/>
    <property type="match status" value="1"/>
</dbReference>
<evidence type="ECO:0000256" key="5">
    <source>
        <dbReference type="ARBA" id="ARBA00022741"/>
    </source>
</evidence>
<dbReference type="Gene3D" id="3.30.450.20">
    <property type="entry name" value="PAS domain"/>
    <property type="match status" value="1"/>
</dbReference>
<evidence type="ECO:0000256" key="8">
    <source>
        <dbReference type="ARBA" id="ARBA00023012"/>
    </source>
</evidence>
<dbReference type="SUPFAM" id="SSF55874">
    <property type="entry name" value="ATPase domain of HSP90 chaperone/DNA topoisomerase II/histidine kinase"/>
    <property type="match status" value="1"/>
</dbReference>
<dbReference type="InterPro" id="IPR004358">
    <property type="entry name" value="Sig_transdc_His_kin-like_C"/>
</dbReference>
<protein>
    <recommendedName>
        <fullName evidence="2">histidine kinase</fullName>
        <ecNumber evidence="2">2.7.13.3</ecNumber>
    </recommendedName>
</protein>